<dbReference type="GO" id="GO:0005829">
    <property type="term" value="C:cytosol"/>
    <property type="evidence" value="ECO:0007669"/>
    <property type="project" value="TreeGrafter"/>
</dbReference>
<protein>
    <recommendedName>
        <fullName evidence="13">Enoyl reductase (ER) domain-containing protein</fullName>
    </recommendedName>
</protein>
<feature type="domain" description="Alcohol dehydrogenase-like C-terminal" evidence="9">
    <location>
        <begin position="204"/>
        <end position="314"/>
    </location>
</feature>
<dbReference type="EMBL" id="VIBQ01000010">
    <property type="protein sequence ID" value="KAB8338776.1"/>
    <property type="molecule type" value="Genomic_DNA"/>
</dbReference>
<dbReference type="PANTHER" id="PTHR43880">
    <property type="entry name" value="ALCOHOL DEHYDROGENASE"/>
    <property type="match status" value="1"/>
</dbReference>
<name>A0A5N6KQ46_9ROSI</name>
<evidence type="ECO:0000256" key="5">
    <source>
        <dbReference type="ARBA" id="ARBA00023002"/>
    </source>
</evidence>
<comment type="similarity">
    <text evidence="7">Belongs to the zinc-containing alcohol dehydrogenase family.</text>
</comment>
<evidence type="ECO:0000256" key="1">
    <source>
        <dbReference type="ARBA" id="ARBA00001947"/>
    </source>
</evidence>
<dbReference type="OrthoDB" id="1560166at2759"/>
<keyword evidence="3 7" id="KW-0479">Metal-binding</keyword>
<dbReference type="Gene3D" id="3.40.50.720">
    <property type="entry name" value="NAD(P)-binding Rossmann-like Domain"/>
    <property type="match status" value="1"/>
</dbReference>
<evidence type="ECO:0000256" key="7">
    <source>
        <dbReference type="RuleBase" id="RU361277"/>
    </source>
</evidence>
<evidence type="ECO:0000256" key="6">
    <source>
        <dbReference type="ARBA" id="ARBA00023027"/>
    </source>
</evidence>
<dbReference type="PANTHER" id="PTHR43880:SF12">
    <property type="entry name" value="ALCOHOL DEHYDROGENASE CLASS-3"/>
    <property type="match status" value="1"/>
</dbReference>
<comment type="subunit">
    <text evidence="2">Homodimer.</text>
</comment>
<dbReference type="GO" id="GO:0046294">
    <property type="term" value="P:formaldehyde catabolic process"/>
    <property type="evidence" value="ECO:0007669"/>
    <property type="project" value="TreeGrafter"/>
</dbReference>
<dbReference type="GO" id="GO:0051903">
    <property type="term" value="F:S-(hydroxymethyl)glutathione dehydrogenase [NAD(P)+] activity"/>
    <property type="evidence" value="ECO:0007669"/>
    <property type="project" value="TreeGrafter"/>
</dbReference>
<dbReference type="Pfam" id="PF08240">
    <property type="entry name" value="ADH_N"/>
    <property type="match status" value="1"/>
</dbReference>
<evidence type="ECO:0000259" key="10">
    <source>
        <dbReference type="Pfam" id="PF08240"/>
    </source>
</evidence>
<feature type="domain" description="Alcohol dehydrogenase-like N-terminal" evidence="10">
    <location>
        <begin position="32"/>
        <end position="131"/>
    </location>
</feature>
<keyword evidence="5" id="KW-0560">Oxidoreductase</keyword>
<dbReference type="InterPro" id="IPR011032">
    <property type="entry name" value="GroES-like_sf"/>
</dbReference>
<dbReference type="InterPro" id="IPR013154">
    <property type="entry name" value="ADH-like_N"/>
</dbReference>
<dbReference type="GO" id="GO:0008270">
    <property type="term" value="F:zinc ion binding"/>
    <property type="evidence" value="ECO:0007669"/>
    <property type="project" value="InterPro"/>
</dbReference>
<comment type="cofactor">
    <cofactor evidence="1 7">
        <name>Zn(2+)</name>
        <dbReference type="ChEBI" id="CHEBI:29105"/>
    </cofactor>
</comment>
<accession>A0A5N6KQ46</accession>
<dbReference type="InterPro" id="IPR013149">
    <property type="entry name" value="ADH-like_C"/>
</dbReference>
<keyword evidence="4 7" id="KW-0862">Zinc</keyword>
<comment type="caution">
    <text evidence="11">The sequence shown here is derived from an EMBL/GenBank/DDBJ whole genome shotgun (WGS) entry which is preliminary data.</text>
</comment>
<dbReference type="Gene3D" id="3.90.180.10">
    <property type="entry name" value="Medium-chain alcohol dehydrogenases, catalytic domain"/>
    <property type="match status" value="1"/>
</dbReference>
<evidence type="ECO:0000259" key="9">
    <source>
        <dbReference type="Pfam" id="PF00107"/>
    </source>
</evidence>
<dbReference type="Proteomes" id="UP000327013">
    <property type="component" value="Unassembled WGS sequence"/>
</dbReference>
<sequence>MAQKTQAIVAREPSAPGPNWTLEDVEVGPPARGQILVRMVASGICHTDIVLTSVPEGVLDIHYPKIVGHEGSGIVEAVGDGVTSVQPGDPVLLSFDSCRACAECTTAHSAYCDEFPVRNYGGSQQSWTIDKEKAWGSFFGQSSFSRLSVVSEASVVNAKDLIKSDDELKLFAPLGCGLQTGAGAITNIADAGANDVVLVLGLGAVGLAAIMTSKIRKCKTIIAVDRTDSRLQLAKTVGATATLNTTQEGFDLNQVIRKIAPAGASVVIETTGVPFLIEAALTGTARRGKFIMIGVTPLDFDVKMNGIAMINVRLPAIFSRSLQAVH</sequence>
<proteinExistence type="inferred from homology"/>
<reference evidence="11 12" key="1">
    <citation type="submission" date="2019-06" db="EMBL/GenBank/DDBJ databases">
        <title>A chromosomal-level reference genome of Carpinus fangiana (Coryloideae, Betulaceae).</title>
        <authorList>
            <person name="Yang X."/>
            <person name="Wang Z."/>
            <person name="Zhang L."/>
            <person name="Hao G."/>
            <person name="Liu J."/>
            <person name="Yang Y."/>
        </authorList>
    </citation>
    <scope>NUCLEOTIDE SEQUENCE [LARGE SCALE GENOMIC DNA]</scope>
    <source>
        <strain evidence="11">Cfa_2016G</strain>
        <tissue evidence="11">Leaf</tissue>
    </source>
</reference>
<dbReference type="InterPro" id="IPR002328">
    <property type="entry name" value="ADH_Zn_CS"/>
</dbReference>
<evidence type="ECO:0000313" key="12">
    <source>
        <dbReference type="Proteomes" id="UP000327013"/>
    </source>
</evidence>
<dbReference type="Pfam" id="PF00107">
    <property type="entry name" value="ADH_zinc_N"/>
    <property type="match status" value="1"/>
</dbReference>
<keyword evidence="12" id="KW-1185">Reference proteome</keyword>
<dbReference type="SUPFAM" id="SSF50129">
    <property type="entry name" value="GroES-like"/>
    <property type="match status" value="1"/>
</dbReference>
<keyword evidence="6" id="KW-0520">NAD</keyword>
<evidence type="ECO:0000313" key="11">
    <source>
        <dbReference type="EMBL" id="KAB8338776.1"/>
    </source>
</evidence>
<evidence type="ECO:0000256" key="2">
    <source>
        <dbReference type="ARBA" id="ARBA00011738"/>
    </source>
</evidence>
<evidence type="ECO:0000256" key="8">
    <source>
        <dbReference type="SAM" id="MobiDB-lite"/>
    </source>
</evidence>
<evidence type="ECO:0000256" key="3">
    <source>
        <dbReference type="ARBA" id="ARBA00022723"/>
    </source>
</evidence>
<dbReference type="AlphaFoldDB" id="A0A5N6KQ46"/>
<dbReference type="InterPro" id="IPR036291">
    <property type="entry name" value="NAD(P)-bd_dom_sf"/>
</dbReference>
<organism evidence="11 12">
    <name type="scientific">Carpinus fangiana</name>
    <dbReference type="NCBI Taxonomy" id="176857"/>
    <lineage>
        <taxon>Eukaryota</taxon>
        <taxon>Viridiplantae</taxon>
        <taxon>Streptophyta</taxon>
        <taxon>Embryophyta</taxon>
        <taxon>Tracheophyta</taxon>
        <taxon>Spermatophyta</taxon>
        <taxon>Magnoliopsida</taxon>
        <taxon>eudicotyledons</taxon>
        <taxon>Gunneridae</taxon>
        <taxon>Pentapetalae</taxon>
        <taxon>rosids</taxon>
        <taxon>fabids</taxon>
        <taxon>Fagales</taxon>
        <taxon>Betulaceae</taxon>
        <taxon>Carpinus</taxon>
    </lineage>
</organism>
<feature type="region of interest" description="Disordered" evidence="8">
    <location>
        <begin position="1"/>
        <end position="21"/>
    </location>
</feature>
<dbReference type="SUPFAM" id="SSF51735">
    <property type="entry name" value="NAD(P)-binding Rossmann-fold domains"/>
    <property type="match status" value="1"/>
</dbReference>
<evidence type="ECO:0008006" key="13">
    <source>
        <dbReference type="Google" id="ProtNLM"/>
    </source>
</evidence>
<evidence type="ECO:0000256" key="4">
    <source>
        <dbReference type="ARBA" id="ARBA00022833"/>
    </source>
</evidence>
<gene>
    <name evidence="11" type="ORF">FH972_021721</name>
</gene>
<dbReference type="PROSITE" id="PS00059">
    <property type="entry name" value="ADH_ZINC"/>
    <property type="match status" value="1"/>
</dbReference>